<dbReference type="InterPro" id="IPR051156">
    <property type="entry name" value="Mito/Outer_Membr_Metalloprot"/>
</dbReference>
<dbReference type="InterPro" id="IPR019734">
    <property type="entry name" value="TPR_rpt"/>
</dbReference>
<dbReference type="PROSITE" id="PS50005">
    <property type="entry name" value="TPR"/>
    <property type="match status" value="1"/>
</dbReference>
<evidence type="ECO:0000259" key="9">
    <source>
        <dbReference type="Pfam" id="PF01435"/>
    </source>
</evidence>
<keyword evidence="5" id="KW-0574">Periplasm</keyword>
<evidence type="ECO:0000256" key="7">
    <source>
        <dbReference type="ARBA" id="ARBA00022833"/>
    </source>
</evidence>
<dbReference type="Gene3D" id="1.25.40.10">
    <property type="entry name" value="Tetratricopeptide repeat domain"/>
    <property type="match status" value="1"/>
</dbReference>
<sequence>MLPNVLFAANENISLPDFGDSAGSVISPSYERRLGQMFLKQVRHFSRIIDDPEVESYIQALGYNLSSHSDNTEQPFTFFMIDSPVINAFAGPGGMIGINSGVILNSESESEFAGVVAHEIAHVTQRHLARTFEEAKKFSLPTAAAMIGALIIATQDPAAGQAAITGIAGFNVQNQINFTRENEEEADRIGISLLAKSDYDPRGMPAFFERLQKISKFSQSNAPDFFRTHPLTTSRIADSRSRAESYPEKKFKNSHTYELIRYKLLVKTLKTPREAILFLRNRLEKNEGGLNEKLPIRYGLAHAYISDSAFAHANQQIKHLLKNDANDVSYLLLAAKLETEQSKYDSAFRIYKKAYELYPDYKPVVMAYGRALMDVGKAKETRDIIKKYERHHSHDLNSYALLGQAESMLGNEIETAILQSEFYYLAGETKLAVEKLKFIKQRYKMDYYQEQRVMARLSELEYELELEEDIKL</sequence>
<evidence type="ECO:0000256" key="5">
    <source>
        <dbReference type="ARBA" id="ARBA00022764"/>
    </source>
</evidence>
<dbReference type="InterPro" id="IPR030873">
    <property type="entry name" value="Protease_BepA"/>
</dbReference>
<reference evidence="10" key="1">
    <citation type="submission" date="2018-05" db="EMBL/GenBank/DDBJ databases">
        <authorList>
            <person name="Lanie J.A."/>
            <person name="Ng W.-L."/>
            <person name="Kazmierczak K.M."/>
            <person name="Andrzejewski T.M."/>
            <person name="Davidsen T.M."/>
            <person name="Wayne K.J."/>
            <person name="Tettelin H."/>
            <person name="Glass J.I."/>
            <person name="Rusch D."/>
            <person name="Podicherti R."/>
            <person name="Tsui H.-C.T."/>
            <person name="Winkler M.E."/>
        </authorList>
    </citation>
    <scope>NUCLEOTIDE SEQUENCE</scope>
</reference>
<dbReference type="CDD" id="cd07333">
    <property type="entry name" value="M48C_bepA_like"/>
    <property type="match status" value="1"/>
</dbReference>
<proteinExistence type="inferred from homology"/>
<dbReference type="GO" id="GO:0046872">
    <property type="term" value="F:metal ion binding"/>
    <property type="evidence" value="ECO:0007669"/>
    <property type="project" value="UniProtKB-KW"/>
</dbReference>
<accession>A0A382BLS0</accession>
<dbReference type="AlphaFoldDB" id="A0A382BLS0"/>
<keyword evidence="7" id="KW-0862">Zinc</keyword>
<keyword evidence="6" id="KW-0378">Hydrolase</keyword>
<protein>
    <recommendedName>
        <fullName evidence="9">Peptidase M48 domain-containing protein</fullName>
    </recommendedName>
</protein>
<dbReference type="PANTHER" id="PTHR22726:SF1">
    <property type="entry name" value="METALLOENDOPEPTIDASE OMA1, MITOCHONDRIAL"/>
    <property type="match status" value="1"/>
</dbReference>
<dbReference type="GO" id="GO:0004222">
    <property type="term" value="F:metalloendopeptidase activity"/>
    <property type="evidence" value="ECO:0007669"/>
    <property type="project" value="InterPro"/>
</dbReference>
<dbReference type="EMBL" id="UINC01030359">
    <property type="protein sequence ID" value="SVB14624.1"/>
    <property type="molecule type" value="Genomic_DNA"/>
</dbReference>
<dbReference type="GO" id="GO:0051603">
    <property type="term" value="P:proteolysis involved in protein catabolic process"/>
    <property type="evidence" value="ECO:0007669"/>
    <property type="project" value="TreeGrafter"/>
</dbReference>
<dbReference type="HAMAP" id="MF_00997">
    <property type="entry name" value="Protease_BepA"/>
    <property type="match status" value="1"/>
</dbReference>
<dbReference type="InterPro" id="IPR001915">
    <property type="entry name" value="Peptidase_M48"/>
</dbReference>
<organism evidence="10">
    <name type="scientific">marine metagenome</name>
    <dbReference type="NCBI Taxonomy" id="408172"/>
    <lineage>
        <taxon>unclassified sequences</taxon>
        <taxon>metagenomes</taxon>
        <taxon>ecological metagenomes</taxon>
    </lineage>
</organism>
<keyword evidence="2" id="KW-0645">Protease</keyword>
<evidence type="ECO:0000256" key="6">
    <source>
        <dbReference type="ARBA" id="ARBA00022801"/>
    </source>
</evidence>
<keyword evidence="3" id="KW-0479">Metal-binding</keyword>
<dbReference type="Gene3D" id="3.30.2010.10">
    <property type="entry name" value="Metalloproteases ('zincins'), catalytic domain"/>
    <property type="match status" value="1"/>
</dbReference>
<keyword evidence="4" id="KW-0732">Signal</keyword>
<evidence type="ECO:0000256" key="8">
    <source>
        <dbReference type="ARBA" id="ARBA00023049"/>
    </source>
</evidence>
<dbReference type="PANTHER" id="PTHR22726">
    <property type="entry name" value="METALLOENDOPEPTIDASE OMA1"/>
    <property type="match status" value="1"/>
</dbReference>
<evidence type="ECO:0000313" key="10">
    <source>
        <dbReference type="EMBL" id="SVB14624.1"/>
    </source>
</evidence>
<evidence type="ECO:0000256" key="4">
    <source>
        <dbReference type="ARBA" id="ARBA00022729"/>
    </source>
</evidence>
<keyword evidence="8" id="KW-0482">Metalloprotease</keyword>
<dbReference type="Pfam" id="PF14559">
    <property type="entry name" value="TPR_19"/>
    <property type="match status" value="1"/>
</dbReference>
<evidence type="ECO:0000256" key="3">
    <source>
        <dbReference type="ARBA" id="ARBA00022723"/>
    </source>
</evidence>
<evidence type="ECO:0000256" key="2">
    <source>
        <dbReference type="ARBA" id="ARBA00022670"/>
    </source>
</evidence>
<dbReference type="Pfam" id="PF01435">
    <property type="entry name" value="Peptidase_M48"/>
    <property type="match status" value="1"/>
</dbReference>
<feature type="domain" description="Peptidase M48" evidence="9">
    <location>
        <begin position="55"/>
        <end position="241"/>
    </location>
</feature>
<dbReference type="GO" id="GO:0016020">
    <property type="term" value="C:membrane"/>
    <property type="evidence" value="ECO:0007669"/>
    <property type="project" value="InterPro"/>
</dbReference>
<dbReference type="InterPro" id="IPR011990">
    <property type="entry name" value="TPR-like_helical_dom_sf"/>
</dbReference>
<comment type="cofactor">
    <cofactor evidence="1">
        <name>Zn(2+)</name>
        <dbReference type="ChEBI" id="CHEBI:29105"/>
    </cofactor>
</comment>
<gene>
    <name evidence="10" type="ORF">METZ01_LOCUS167478</name>
</gene>
<name>A0A382BLS0_9ZZZZ</name>
<evidence type="ECO:0000256" key="1">
    <source>
        <dbReference type="ARBA" id="ARBA00001947"/>
    </source>
</evidence>
<dbReference type="SUPFAM" id="SSF48452">
    <property type="entry name" value="TPR-like"/>
    <property type="match status" value="1"/>
</dbReference>